<evidence type="ECO:0000313" key="8">
    <source>
        <dbReference type="EMBL" id="QLH03984.1"/>
    </source>
</evidence>
<dbReference type="GO" id="GO:0005737">
    <property type="term" value="C:cytoplasm"/>
    <property type="evidence" value="ECO:0007669"/>
    <property type="project" value="InterPro"/>
</dbReference>
<sequence>MEEFSIKDIGVKVGLEIHQQLATNKKLFCNCNPIESNEYSIKFQRKLRASKSELGEFDPAALFESTKSKTIMYYANDESSCLVEQDEEPPHELDEDAKKIALIISSALKSNIFSEIYPMRKTVIDGSNTTGFQRTMLISQGGFFDTGEIKIGVQSICLEEDAAKNLGDEGSVRKFGLERLGVPLIEIATDPFEVELTEIKKIALSLGRILRSTKKVKRGLGSIRQDVNVSIKDGGGVVIEVKGVQQLDQLEKVVEYEAKRQHGLLKISKKIQEKNWIYDKEDSKDITELFLKCKSKIIQTALKKNQKIMAITFRNMAGMFGYSPYEGIRLGKEVAELVRFFGIGGVFHSDELPNYGVEEGDLEKLKEFSGISENDAFLILASPEEKILTIIDQIILKIKYIKNHGIPIDTRLATQSGETKFLRPRPGAARMYPETDIPPIIITNEELSEAKNNIPKSWDDSIKELETKYKLNPQLAEQIFDSRYIGLFEEIVEKIKTNPTFVASILCSTITNLERSGLNSNLLKNDEIFKLFSLLEDDKIAKESIEIIFESIMSGKSNNVEEAMKNASIESIDEEEIEKIIVGVINKNQEIIINQKERAMGPLMGIVMKELRGKASGEIINKLLLKNIKAKLEKINQ</sequence>
<dbReference type="GO" id="GO:0005524">
    <property type="term" value="F:ATP binding"/>
    <property type="evidence" value="ECO:0007669"/>
    <property type="project" value="UniProtKB-KW"/>
</dbReference>
<accession>A0A7D5R7D5</accession>
<evidence type="ECO:0000256" key="2">
    <source>
        <dbReference type="ARBA" id="ARBA00022741"/>
    </source>
</evidence>
<dbReference type="InterPro" id="IPR042114">
    <property type="entry name" value="GatB_C_1"/>
</dbReference>
<evidence type="ECO:0000259" key="7">
    <source>
        <dbReference type="SMART" id="SM00845"/>
    </source>
</evidence>
<evidence type="ECO:0000256" key="5">
    <source>
        <dbReference type="ARBA" id="ARBA00047913"/>
    </source>
</evidence>
<comment type="catalytic activity">
    <reaction evidence="5 6">
        <text>L-glutamyl-tRNA(Gln) + L-glutamine + ATP + H2O = L-glutaminyl-tRNA(Gln) + L-glutamate + ADP + phosphate + H(+)</text>
        <dbReference type="Rhea" id="RHEA:17521"/>
        <dbReference type="Rhea" id="RHEA-COMP:9681"/>
        <dbReference type="Rhea" id="RHEA-COMP:9684"/>
        <dbReference type="ChEBI" id="CHEBI:15377"/>
        <dbReference type="ChEBI" id="CHEBI:15378"/>
        <dbReference type="ChEBI" id="CHEBI:29985"/>
        <dbReference type="ChEBI" id="CHEBI:30616"/>
        <dbReference type="ChEBI" id="CHEBI:43474"/>
        <dbReference type="ChEBI" id="CHEBI:58359"/>
        <dbReference type="ChEBI" id="CHEBI:78520"/>
        <dbReference type="ChEBI" id="CHEBI:78521"/>
        <dbReference type="ChEBI" id="CHEBI:456216"/>
    </reaction>
</comment>
<evidence type="ECO:0000313" key="9">
    <source>
        <dbReference type="Proteomes" id="UP000509441"/>
    </source>
</evidence>
<dbReference type="InterPro" id="IPR018027">
    <property type="entry name" value="Asn/Gln_amidotransferase"/>
</dbReference>
<dbReference type="AlphaFoldDB" id="A0A7D5R7D5"/>
<dbReference type="PANTHER" id="PTHR11659:SF2">
    <property type="entry name" value="GLUTAMYL-TRNA(GLN) AMIDOTRANSFERASE SUBUNIT E"/>
    <property type="match status" value="1"/>
</dbReference>
<dbReference type="GO" id="GO:0016740">
    <property type="term" value="F:transferase activity"/>
    <property type="evidence" value="ECO:0007669"/>
    <property type="project" value="UniProtKB-KW"/>
</dbReference>
<dbReference type="GO" id="GO:0004812">
    <property type="term" value="F:aminoacyl-tRNA ligase activity"/>
    <property type="evidence" value="ECO:0007669"/>
    <property type="project" value="InterPro"/>
</dbReference>
<dbReference type="InterPro" id="IPR017959">
    <property type="entry name" value="Asn/Gln-tRNA_amidoTrfase_suB/E"/>
</dbReference>
<dbReference type="InterPro" id="IPR023168">
    <property type="entry name" value="GatB_Yqey_C_2"/>
</dbReference>
<keyword evidence="8" id="KW-0808">Transferase</keyword>
<dbReference type="PANTHER" id="PTHR11659">
    <property type="entry name" value="GLUTAMYL-TRNA GLN AMIDOTRANSFERASE SUBUNIT B MITOCHONDRIAL AND PROKARYOTIC PET112-RELATED"/>
    <property type="match status" value="1"/>
</dbReference>
<dbReference type="Gene3D" id="3.30.1360.30">
    <property type="entry name" value="GAD-like domain"/>
    <property type="match status" value="1"/>
</dbReference>
<protein>
    <recommendedName>
        <fullName evidence="6">Glutamyl-tRNA(Gln) amidotransferase subunit E</fullName>
        <shortName evidence="6">Glu-ADT subunit E</shortName>
        <ecNumber evidence="6">6.3.5.-</ecNumber>
    </recommendedName>
</protein>
<organism evidence="8 9">
    <name type="scientific">Nitrosopumilus oxyclinae</name>
    <dbReference type="NCBI Taxonomy" id="1959104"/>
    <lineage>
        <taxon>Archaea</taxon>
        <taxon>Nitrososphaerota</taxon>
        <taxon>Nitrososphaeria</taxon>
        <taxon>Nitrosopumilales</taxon>
        <taxon>Nitrosopumilaceae</taxon>
        <taxon>Nitrosopumilus</taxon>
    </lineage>
</organism>
<dbReference type="HAMAP" id="MF_00588">
    <property type="entry name" value="GatE"/>
    <property type="match status" value="1"/>
</dbReference>
<dbReference type="GO" id="GO:0050567">
    <property type="term" value="F:glutaminyl-tRNA synthase (glutamine-hydrolyzing) activity"/>
    <property type="evidence" value="ECO:0007669"/>
    <property type="project" value="UniProtKB-UniRule"/>
</dbReference>
<feature type="domain" description="Asn/Gln amidotransferase" evidence="7">
    <location>
        <begin position="486"/>
        <end position="628"/>
    </location>
</feature>
<dbReference type="InterPro" id="IPR004414">
    <property type="entry name" value="GatE"/>
</dbReference>
<reference evidence="8 9" key="1">
    <citation type="submission" date="2018-02" db="EMBL/GenBank/DDBJ databases">
        <title>Complete genome of Nitrosopumilus oxyclinae HCE1.</title>
        <authorList>
            <person name="Qin W."/>
            <person name="Zheng Y."/>
            <person name="Stahl D.A."/>
        </authorList>
    </citation>
    <scope>NUCLEOTIDE SEQUENCE [LARGE SCALE GENOMIC DNA]</scope>
    <source>
        <strain evidence="8 9">HCE1</strain>
    </source>
</reference>
<keyword evidence="3 6" id="KW-0067">ATP-binding</keyword>
<dbReference type="KEGG" id="nox:C5F49_00585"/>
<dbReference type="GO" id="GO:0070681">
    <property type="term" value="P:glutaminyl-tRNAGln biosynthesis via transamidation"/>
    <property type="evidence" value="ECO:0007669"/>
    <property type="project" value="TreeGrafter"/>
</dbReference>
<comment type="similarity">
    <text evidence="6">Belongs to the GatB/GatE family. GatE subfamily.</text>
</comment>
<dbReference type="Gene3D" id="1.10.10.410">
    <property type="match status" value="1"/>
</dbReference>
<dbReference type="Gene3D" id="1.10.150.380">
    <property type="entry name" value="GatB domain, N-terminal subdomain"/>
    <property type="match status" value="1"/>
</dbReference>
<gene>
    <name evidence="6" type="primary">gatE</name>
    <name evidence="8" type="ORF">C5F49_00585</name>
</gene>
<dbReference type="GO" id="GO:0006412">
    <property type="term" value="P:translation"/>
    <property type="evidence" value="ECO:0007669"/>
    <property type="project" value="UniProtKB-UniRule"/>
</dbReference>
<dbReference type="SUPFAM" id="SSF55931">
    <property type="entry name" value="Glutamine synthetase/guanido kinase"/>
    <property type="match status" value="1"/>
</dbReference>
<dbReference type="Pfam" id="PF02637">
    <property type="entry name" value="GatB_Yqey"/>
    <property type="match status" value="1"/>
</dbReference>
<dbReference type="InterPro" id="IPR029351">
    <property type="entry name" value="GAD_dom"/>
</dbReference>
<evidence type="ECO:0000256" key="3">
    <source>
        <dbReference type="ARBA" id="ARBA00022840"/>
    </source>
</evidence>
<dbReference type="EMBL" id="CP026994">
    <property type="protein sequence ID" value="QLH03984.1"/>
    <property type="molecule type" value="Genomic_DNA"/>
</dbReference>
<evidence type="ECO:0000256" key="4">
    <source>
        <dbReference type="ARBA" id="ARBA00022917"/>
    </source>
</evidence>
<dbReference type="OrthoDB" id="7316at2157"/>
<evidence type="ECO:0000256" key="1">
    <source>
        <dbReference type="ARBA" id="ARBA00022598"/>
    </source>
</evidence>
<dbReference type="InterPro" id="IPR014746">
    <property type="entry name" value="Gln_synth/guanido_kin_cat_dom"/>
</dbReference>
<dbReference type="Pfam" id="PF02934">
    <property type="entry name" value="GatB_N"/>
    <property type="match status" value="1"/>
</dbReference>
<proteinExistence type="inferred from homology"/>
<comment type="function">
    <text evidence="6">Allows the formation of correctly charged Gln-tRNA(Gln) through the transamidation of misacylated Glu-tRNA(Gln) in organisms which lack glutaminyl-tRNA synthetase. The reaction takes place in the presence of glutamine and ATP through an activated gamma-phospho-Glu-tRNA(Gln). The GatDE system is specific for glutamate and does not act on aspartate.</text>
</comment>
<dbReference type="GeneID" id="56060395"/>
<dbReference type="SMART" id="SM00845">
    <property type="entry name" value="GatB_Yqey"/>
    <property type="match status" value="1"/>
</dbReference>
<keyword evidence="9" id="KW-1185">Reference proteome</keyword>
<name>A0A7D5R7D5_9ARCH</name>
<dbReference type="SUPFAM" id="SSF55261">
    <property type="entry name" value="GAD domain-like"/>
    <property type="match status" value="1"/>
</dbReference>
<dbReference type="RefSeq" id="WP_179362845.1">
    <property type="nucleotide sequence ID" value="NZ_CP026994.1"/>
</dbReference>
<comment type="subunit">
    <text evidence="6">Heterodimer of GatD and GatE.</text>
</comment>
<dbReference type="Pfam" id="PF02938">
    <property type="entry name" value="GAD"/>
    <property type="match status" value="1"/>
</dbReference>
<keyword evidence="2 6" id="KW-0547">Nucleotide-binding</keyword>
<evidence type="ECO:0000256" key="6">
    <source>
        <dbReference type="HAMAP-Rule" id="MF_00588"/>
    </source>
</evidence>
<dbReference type="InterPro" id="IPR003789">
    <property type="entry name" value="Asn/Gln_tRNA_amidoTrase-B-like"/>
</dbReference>
<dbReference type="Proteomes" id="UP000509441">
    <property type="component" value="Chromosome"/>
</dbReference>
<dbReference type="SUPFAM" id="SSF89095">
    <property type="entry name" value="GatB/YqeY motif"/>
    <property type="match status" value="1"/>
</dbReference>
<dbReference type="NCBIfam" id="TIGR00134">
    <property type="entry name" value="gatE_arch"/>
    <property type="match status" value="1"/>
</dbReference>
<dbReference type="FunFam" id="1.10.10.410:FF:000003">
    <property type="entry name" value="Glutamyl-tRNA(Gln) amidotransferase subunit E"/>
    <property type="match status" value="1"/>
</dbReference>
<dbReference type="InterPro" id="IPR006075">
    <property type="entry name" value="Asn/Gln-tRNA_Trfase_suB/E_cat"/>
</dbReference>
<keyword evidence="4 6" id="KW-0648">Protein biosynthesis</keyword>
<dbReference type="InterPro" id="IPR004115">
    <property type="entry name" value="GAD-like_sf"/>
</dbReference>
<dbReference type="NCBIfam" id="NF003107">
    <property type="entry name" value="PRK04028.1"/>
    <property type="match status" value="1"/>
</dbReference>
<dbReference type="EC" id="6.3.5.-" evidence="6"/>
<keyword evidence="1 6" id="KW-0436">Ligase</keyword>